<proteinExistence type="predicted"/>
<dbReference type="EMBL" id="WXYO01000005">
    <property type="protein sequence ID" value="NAS12638.1"/>
    <property type="molecule type" value="Genomic_DNA"/>
</dbReference>
<name>A0A6L9EDJ7_9FLAO</name>
<dbReference type="SMART" id="SM00448">
    <property type="entry name" value="REC"/>
    <property type="match status" value="1"/>
</dbReference>
<comment type="caution">
    <text evidence="4">The sequence shown here is derived from an EMBL/GenBank/DDBJ whole genome shotgun (WGS) entry which is preliminary data.</text>
</comment>
<dbReference type="PROSITE" id="PS50110">
    <property type="entry name" value="RESPONSE_REGULATORY"/>
    <property type="match status" value="1"/>
</dbReference>
<keyword evidence="1" id="KW-0597">Phosphoprotein</keyword>
<accession>A0A6L9EDJ7</accession>
<sequence>MKAVIVEDERIASRRLANLVNELAPEIEITGEITSVESGLKWFDDNPMPDLIFLDIQLNDGYGFDILDAIEDHPPVIFTTAYNEYAIRGFKYNGLDYLLKPIAKADLDKALRKYRRSNNHSDELINPIKLQELKALFRKEYKHRFMVKVGNQFKAFDVADIAYFKSHEGLIYLYTFGGQSYPIEYSIDQLEQILNPVQFFRINRKFMVAVSAVKEIHTYFNSRLLLKLQPKDEDQIIVSRERTTNFKRWLDM</sequence>
<dbReference type="Pfam" id="PF00072">
    <property type="entry name" value="Response_reg"/>
    <property type="match status" value="1"/>
</dbReference>
<dbReference type="GO" id="GO:0000156">
    <property type="term" value="F:phosphorelay response regulator activity"/>
    <property type="evidence" value="ECO:0007669"/>
    <property type="project" value="InterPro"/>
</dbReference>
<dbReference type="PROSITE" id="PS50930">
    <property type="entry name" value="HTH_LYTTR"/>
    <property type="match status" value="1"/>
</dbReference>
<dbReference type="PANTHER" id="PTHR37299:SF1">
    <property type="entry name" value="STAGE 0 SPORULATION PROTEIN A HOMOLOG"/>
    <property type="match status" value="1"/>
</dbReference>
<dbReference type="InterPro" id="IPR007492">
    <property type="entry name" value="LytTR_DNA-bd_dom"/>
</dbReference>
<evidence type="ECO:0000256" key="1">
    <source>
        <dbReference type="PROSITE-ProRule" id="PRU00169"/>
    </source>
</evidence>
<keyword evidence="5" id="KW-1185">Reference proteome</keyword>
<dbReference type="RefSeq" id="WP_161435670.1">
    <property type="nucleotide sequence ID" value="NZ_WXYO01000005.1"/>
</dbReference>
<gene>
    <name evidence="4" type="ORF">GTQ38_11535</name>
</gene>
<evidence type="ECO:0000259" key="2">
    <source>
        <dbReference type="PROSITE" id="PS50110"/>
    </source>
</evidence>
<dbReference type="InterPro" id="IPR001789">
    <property type="entry name" value="Sig_transdc_resp-reg_receiver"/>
</dbReference>
<protein>
    <submittedName>
        <fullName evidence="4">Response regulator</fullName>
    </submittedName>
</protein>
<feature type="domain" description="HTH LytTR-type" evidence="3">
    <location>
        <begin position="145"/>
        <end position="252"/>
    </location>
</feature>
<evidence type="ECO:0000313" key="4">
    <source>
        <dbReference type="EMBL" id="NAS12638.1"/>
    </source>
</evidence>
<dbReference type="FunFam" id="3.40.50.2300:FF:000361">
    <property type="entry name" value="Two-component system response regulator"/>
    <property type="match status" value="1"/>
</dbReference>
<dbReference type="Pfam" id="PF04397">
    <property type="entry name" value="LytTR"/>
    <property type="match status" value="1"/>
</dbReference>
<feature type="modified residue" description="4-aspartylphosphate" evidence="1">
    <location>
        <position position="55"/>
    </location>
</feature>
<dbReference type="SUPFAM" id="SSF52172">
    <property type="entry name" value="CheY-like"/>
    <property type="match status" value="1"/>
</dbReference>
<dbReference type="InterPro" id="IPR046947">
    <property type="entry name" value="LytR-like"/>
</dbReference>
<feature type="domain" description="Response regulatory" evidence="2">
    <location>
        <begin position="2"/>
        <end position="115"/>
    </location>
</feature>
<reference evidence="4 5" key="1">
    <citation type="submission" date="2020-01" db="EMBL/GenBank/DDBJ databases">
        <title>Bacteria diversity of Porities sp.</title>
        <authorList>
            <person name="Wang G."/>
        </authorList>
    </citation>
    <scope>NUCLEOTIDE SEQUENCE [LARGE SCALE GENOMIC DNA]</scope>
    <source>
        <strain evidence="4 5">R33</strain>
    </source>
</reference>
<dbReference type="PANTHER" id="PTHR37299">
    <property type="entry name" value="TRANSCRIPTIONAL REGULATOR-RELATED"/>
    <property type="match status" value="1"/>
</dbReference>
<dbReference type="AlphaFoldDB" id="A0A6L9EDJ7"/>
<dbReference type="Gene3D" id="2.40.50.1020">
    <property type="entry name" value="LytTr DNA-binding domain"/>
    <property type="match status" value="1"/>
</dbReference>
<evidence type="ECO:0000313" key="5">
    <source>
        <dbReference type="Proteomes" id="UP000475249"/>
    </source>
</evidence>
<dbReference type="Gene3D" id="3.40.50.2300">
    <property type="match status" value="1"/>
</dbReference>
<dbReference type="Proteomes" id="UP000475249">
    <property type="component" value="Unassembled WGS sequence"/>
</dbReference>
<organism evidence="4 5">
    <name type="scientific">Poritiphilus flavus</name>
    <dbReference type="NCBI Taxonomy" id="2697053"/>
    <lineage>
        <taxon>Bacteria</taxon>
        <taxon>Pseudomonadati</taxon>
        <taxon>Bacteroidota</taxon>
        <taxon>Flavobacteriia</taxon>
        <taxon>Flavobacteriales</taxon>
        <taxon>Flavobacteriaceae</taxon>
        <taxon>Poritiphilus</taxon>
    </lineage>
</organism>
<evidence type="ECO:0000259" key="3">
    <source>
        <dbReference type="PROSITE" id="PS50930"/>
    </source>
</evidence>
<dbReference type="GO" id="GO:0003677">
    <property type="term" value="F:DNA binding"/>
    <property type="evidence" value="ECO:0007669"/>
    <property type="project" value="InterPro"/>
</dbReference>
<dbReference type="SMART" id="SM00850">
    <property type="entry name" value="LytTR"/>
    <property type="match status" value="1"/>
</dbReference>
<dbReference type="InterPro" id="IPR011006">
    <property type="entry name" value="CheY-like_superfamily"/>
</dbReference>